<comment type="caution">
    <text evidence="2">The sequence shown here is derived from an EMBL/GenBank/DDBJ whole genome shotgun (WGS) entry which is preliminary data.</text>
</comment>
<dbReference type="Proteomes" id="UP001057522">
    <property type="component" value="Unassembled WGS sequence"/>
</dbReference>
<accession>A0ABT0TVZ3</accession>
<feature type="transmembrane region" description="Helical" evidence="1">
    <location>
        <begin position="12"/>
        <end position="33"/>
    </location>
</feature>
<dbReference type="EMBL" id="JAMOKX010000004">
    <property type="protein sequence ID" value="MCL9819643.1"/>
    <property type="molecule type" value="Genomic_DNA"/>
</dbReference>
<evidence type="ECO:0000313" key="3">
    <source>
        <dbReference type="Proteomes" id="UP001057522"/>
    </source>
</evidence>
<name>A0ABT0TVZ3_9HELI</name>
<sequence length="154" mass="18570">MRRNRTDKKILRIFFLVIGIVFYISISDIYYLLPPLFGVIYVLAQERYEANDINAFYWLIPLLIFLETSKGLPFLSTLLFMAFSFKVILPKFRKFFGFSKVFIPFFIIYAYFGYFIFLNFMGFLLDYDVPPFSWFLSFYAGIEIVLIWLFLWVF</sequence>
<evidence type="ECO:0000313" key="2">
    <source>
        <dbReference type="EMBL" id="MCL9819643.1"/>
    </source>
</evidence>
<keyword evidence="1" id="KW-0812">Transmembrane</keyword>
<gene>
    <name evidence="2" type="ORF">NCR95_05615</name>
</gene>
<evidence type="ECO:0008006" key="4">
    <source>
        <dbReference type="Google" id="ProtNLM"/>
    </source>
</evidence>
<feature type="transmembrane region" description="Helical" evidence="1">
    <location>
        <begin position="131"/>
        <end position="153"/>
    </location>
</feature>
<keyword evidence="1" id="KW-0472">Membrane</keyword>
<keyword evidence="3" id="KW-1185">Reference proteome</keyword>
<evidence type="ECO:0000256" key="1">
    <source>
        <dbReference type="SAM" id="Phobius"/>
    </source>
</evidence>
<dbReference type="RefSeq" id="WP_250604400.1">
    <property type="nucleotide sequence ID" value="NZ_JAMOKW010000005.1"/>
</dbReference>
<reference evidence="2" key="1">
    <citation type="submission" date="2022-06" db="EMBL/GenBank/DDBJ databases">
        <title>Helicobacter colisuis sp. nov.</title>
        <authorList>
            <person name="Papic B."/>
            <person name="Gruntar I."/>
        </authorList>
    </citation>
    <scope>NUCLEOTIDE SEQUENCE</scope>
    <source>
        <strain evidence="2">11154-15</strain>
    </source>
</reference>
<keyword evidence="1" id="KW-1133">Transmembrane helix</keyword>
<protein>
    <recommendedName>
        <fullName evidence="4">Integral membrane protein</fullName>
    </recommendedName>
</protein>
<proteinExistence type="predicted"/>
<organism evidence="2 3">
    <name type="scientific">Helicobacter colisuis</name>
    <dbReference type="NCBI Taxonomy" id="2949739"/>
    <lineage>
        <taxon>Bacteria</taxon>
        <taxon>Pseudomonadati</taxon>
        <taxon>Campylobacterota</taxon>
        <taxon>Epsilonproteobacteria</taxon>
        <taxon>Campylobacterales</taxon>
        <taxon>Helicobacteraceae</taxon>
        <taxon>Helicobacter</taxon>
    </lineage>
</organism>
<feature type="transmembrane region" description="Helical" evidence="1">
    <location>
        <begin position="101"/>
        <end position="125"/>
    </location>
</feature>